<evidence type="ECO:0000256" key="5">
    <source>
        <dbReference type="ARBA" id="ARBA00023010"/>
    </source>
</evidence>
<dbReference type="GO" id="GO:0005643">
    <property type="term" value="C:nuclear pore"/>
    <property type="evidence" value="ECO:0007669"/>
    <property type="project" value="UniProtKB-SubCell"/>
</dbReference>
<dbReference type="CDD" id="cd13170">
    <property type="entry name" value="RanBD_NUP50"/>
    <property type="match status" value="1"/>
</dbReference>
<feature type="compositionally biased region" description="Low complexity" evidence="8">
    <location>
        <begin position="1143"/>
        <end position="1154"/>
    </location>
</feature>
<evidence type="ECO:0000313" key="11">
    <source>
        <dbReference type="Proteomes" id="UP001219568"/>
    </source>
</evidence>
<dbReference type="InterPro" id="IPR000156">
    <property type="entry name" value="Ran_bind_dom"/>
</dbReference>
<protein>
    <recommendedName>
        <fullName evidence="9">RanBD1 domain-containing protein</fullName>
    </recommendedName>
</protein>
<reference evidence="10" key="1">
    <citation type="journal article" date="2023" name="IMA Fungus">
        <title>Comparative genomic study of the Penicillium genus elucidates a diverse pangenome and 15 lateral gene transfer events.</title>
        <authorList>
            <person name="Petersen C."/>
            <person name="Sorensen T."/>
            <person name="Nielsen M.R."/>
            <person name="Sondergaard T.E."/>
            <person name="Sorensen J.L."/>
            <person name="Fitzpatrick D.A."/>
            <person name="Frisvad J.C."/>
            <person name="Nielsen K.L."/>
        </authorList>
    </citation>
    <scope>NUCLEOTIDE SEQUENCE</scope>
    <source>
        <strain evidence="10">IBT 15450</strain>
    </source>
</reference>
<feature type="region of interest" description="Disordered" evidence="8">
    <location>
        <begin position="1074"/>
        <end position="1326"/>
    </location>
</feature>
<dbReference type="InterPro" id="IPR053074">
    <property type="entry name" value="NPC_Nucleoporin"/>
</dbReference>
<evidence type="ECO:0000313" key="10">
    <source>
        <dbReference type="EMBL" id="KAJ6051016.1"/>
    </source>
</evidence>
<evidence type="ECO:0000259" key="9">
    <source>
        <dbReference type="PROSITE" id="PS50196"/>
    </source>
</evidence>
<feature type="compositionally biased region" description="Low complexity" evidence="8">
    <location>
        <begin position="1082"/>
        <end position="1106"/>
    </location>
</feature>
<reference evidence="10" key="2">
    <citation type="submission" date="2023-01" db="EMBL/GenBank/DDBJ databases">
        <authorList>
            <person name="Petersen C."/>
        </authorList>
    </citation>
    <scope>NUCLEOTIDE SEQUENCE</scope>
    <source>
        <strain evidence="10">IBT 15450</strain>
    </source>
</reference>
<dbReference type="Pfam" id="PF13634">
    <property type="entry name" value="Nucleoporin_FG"/>
    <property type="match status" value="4"/>
</dbReference>
<dbReference type="PANTHER" id="PTHR38697">
    <property type="entry name" value="NUCLEAR PORE COMPLEX PROTEIN SIMILAR TO S. CEREVISIAE NUP2 (EUROFUNG)"/>
    <property type="match status" value="1"/>
</dbReference>
<feature type="compositionally biased region" description="Low complexity" evidence="8">
    <location>
        <begin position="111"/>
        <end position="123"/>
    </location>
</feature>
<keyword evidence="2" id="KW-0813">Transport</keyword>
<keyword evidence="4" id="KW-0653">Protein transport</keyword>
<feature type="compositionally biased region" description="Acidic residues" evidence="8">
    <location>
        <begin position="1002"/>
        <end position="1012"/>
    </location>
</feature>
<comment type="caution">
    <text evidence="10">The sequence shown here is derived from an EMBL/GenBank/DDBJ whole genome shotgun (WGS) entry which is preliminary data.</text>
</comment>
<keyword evidence="7" id="KW-0539">Nucleus</keyword>
<feature type="compositionally biased region" description="Polar residues" evidence="8">
    <location>
        <begin position="1210"/>
        <end position="1243"/>
    </location>
</feature>
<feature type="compositionally biased region" description="Low complexity" evidence="8">
    <location>
        <begin position="846"/>
        <end position="875"/>
    </location>
</feature>
<evidence type="ECO:0000256" key="4">
    <source>
        <dbReference type="ARBA" id="ARBA00022927"/>
    </source>
</evidence>
<dbReference type="Pfam" id="PF08911">
    <property type="entry name" value="NUP50"/>
    <property type="match status" value="1"/>
</dbReference>
<keyword evidence="3" id="KW-0509">mRNA transport</keyword>
<feature type="compositionally biased region" description="Low complexity" evidence="8">
    <location>
        <begin position="506"/>
        <end position="517"/>
    </location>
</feature>
<evidence type="ECO:0000256" key="1">
    <source>
        <dbReference type="ARBA" id="ARBA00004567"/>
    </source>
</evidence>
<feature type="region of interest" description="Disordered" evidence="8">
    <location>
        <begin position="945"/>
        <end position="1062"/>
    </location>
</feature>
<keyword evidence="6" id="KW-0906">Nuclear pore complex</keyword>
<feature type="region of interest" description="Disordered" evidence="8">
    <location>
        <begin position="846"/>
        <end position="884"/>
    </location>
</feature>
<comment type="subcellular location">
    <subcellularLocation>
        <location evidence="1">Nucleus</location>
        <location evidence="1">Nuclear pore complex</location>
    </subcellularLocation>
</comment>
<feature type="compositionally biased region" description="Low complexity" evidence="8">
    <location>
        <begin position="1244"/>
        <end position="1300"/>
    </location>
</feature>
<feature type="compositionally biased region" description="Polar residues" evidence="8">
    <location>
        <begin position="82"/>
        <end position="110"/>
    </location>
</feature>
<evidence type="ECO:0000256" key="8">
    <source>
        <dbReference type="SAM" id="MobiDB-lite"/>
    </source>
</evidence>
<dbReference type="SUPFAM" id="SSF50729">
    <property type="entry name" value="PH domain-like"/>
    <property type="match status" value="1"/>
</dbReference>
<evidence type="ECO:0000256" key="2">
    <source>
        <dbReference type="ARBA" id="ARBA00022448"/>
    </source>
</evidence>
<feature type="compositionally biased region" description="Low complexity" evidence="8">
    <location>
        <begin position="675"/>
        <end position="719"/>
    </location>
</feature>
<keyword evidence="5" id="KW-0811">Translocation</keyword>
<dbReference type="EMBL" id="JAQJZL010000002">
    <property type="protein sequence ID" value="KAJ6051016.1"/>
    <property type="molecule type" value="Genomic_DNA"/>
</dbReference>
<evidence type="ECO:0000256" key="3">
    <source>
        <dbReference type="ARBA" id="ARBA00022816"/>
    </source>
</evidence>
<name>A0AAD6IJY9_PENCN</name>
<feature type="compositionally biased region" description="Polar residues" evidence="8">
    <location>
        <begin position="586"/>
        <end position="606"/>
    </location>
</feature>
<keyword evidence="11" id="KW-1185">Reference proteome</keyword>
<dbReference type="InterPro" id="IPR011993">
    <property type="entry name" value="PH-like_dom_sf"/>
</dbReference>
<feature type="compositionally biased region" description="Polar residues" evidence="8">
    <location>
        <begin position="223"/>
        <end position="233"/>
    </location>
</feature>
<dbReference type="PROSITE" id="PS50196">
    <property type="entry name" value="RANBD1"/>
    <property type="match status" value="1"/>
</dbReference>
<proteinExistence type="predicted"/>
<dbReference type="SMART" id="SM00160">
    <property type="entry name" value="RanBD"/>
    <property type="match status" value="1"/>
</dbReference>
<organism evidence="10 11">
    <name type="scientific">Penicillium canescens</name>
    <dbReference type="NCBI Taxonomy" id="5083"/>
    <lineage>
        <taxon>Eukaryota</taxon>
        <taxon>Fungi</taxon>
        <taxon>Dikarya</taxon>
        <taxon>Ascomycota</taxon>
        <taxon>Pezizomycotina</taxon>
        <taxon>Eurotiomycetes</taxon>
        <taxon>Eurotiomycetidae</taxon>
        <taxon>Eurotiales</taxon>
        <taxon>Aspergillaceae</taxon>
        <taxon>Penicillium</taxon>
    </lineage>
</organism>
<dbReference type="InterPro" id="IPR015007">
    <property type="entry name" value="NUP2/50/61"/>
</dbReference>
<dbReference type="GO" id="GO:0015031">
    <property type="term" value="P:protein transport"/>
    <property type="evidence" value="ECO:0007669"/>
    <property type="project" value="UniProtKB-KW"/>
</dbReference>
<feature type="compositionally biased region" description="Polar residues" evidence="8">
    <location>
        <begin position="241"/>
        <end position="250"/>
    </location>
</feature>
<feature type="compositionally biased region" description="Low complexity" evidence="8">
    <location>
        <begin position="1125"/>
        <end position="1134"/>
    </location>
</feature>
<dbReference type="Proteomes" id="UP001219568">
    <property type="component" value="Unassembled WGS sequence"/>
</dbReference>
<feature type="domain" description="RanBD1" evidence="9">
    <location>
        <begin position="1317"/>
        <end position="1386"/>
    </location>
</feature>
<feature type="compositionally biased region" description="Low complexity" evidence="8">
    <location>
        <begin position="949"/>
        <end position="968"/>
    </location>
</feature>
<evidence type="ECO:0000256" key="7">
    <source>
        <dbReference type="ARBA" id="ARBA00023242"/>
    </source>
</evidence>
<dbReference type="Pfam" id="PF00638">
    <property type="entry name" value="Ran_BP1"/>
    <property type="match status" value="1"/>
</dbReference>
<feature type="compositionally biased region" description="Low complexity" evidence="8">
    <location>
        <begin position="445"/>
        <end position="473"/>
    </location>
</feature>
<evidence type="ECO:0000256" key="6">
    <source>
        <dbReference type="ARBA" id="ARBA00023132"/>
    </source>
</evidence>
<sequence length="1430" mass="144288">MLKRNAQGPQGSKDGDGGFGMSTPDDKPSRATAAQMASRKIKDVRKRRAPTPSGGASDTASFNPFASAAPAAPAPPSAGFTFGQSQSFPGASSTPAPNQGGMFSSGANGQSGFSFGSNPTSFGSPPPSNPFSVNTSFGGNSQPSTNGFSFGGFNAGGQASQSFPGFGAQQNTSTPTKPGMFGQQTAQGTASPADDSMQTSPDAKPKSMFASQPAVGGTPPTNPFANLSGQGVSNPFAPPKATTTDQTASKSAEAPAFKPLFGATPAASKPSEGDKDKPAVNIFAPKTTTTDETASKPAEAPAFKPLFGATPAASKPSEGDKDKPAVNIFAPKTTTTVETASKPAETSPFKPLFGAAASNPSEGEKEKPAVSNPFANLSTQASNNTNLFGAKTPTEETPAKPAEATKPFGSLFGSTTAPKPSEPAGNLFAPKPAGDGSAPSNPFANLSGQSSLSNLSSPKVTGSEESAGKSAAATPFKSLFGAPAASKPAEAEKEQTSQPAFGNLFAPKPAADNAAAKPAEETPFKPMFGVSATPKPSEAEKEKPATSGIFAPKSTDGEQTPAKPAAVQPFGSLFGASPALSKPADEQTTPAKPSNPFANLSGQTPAGNPFAPKPVTTEQNEQTAKKPETTPFKSLFGSNAVSKPAEKEQSGADNNVTVNGEKKALNNLASPVKQSANSLTSSSFAPSSVTASGVPSSHSKANASTSSLPGTSASTSSSSPNILPPDILSATLDFSNPDSLLPRPNIPVTFDLPDLDENMPSGIKDSEWDRKSVNKLVFCRYLTESFKAEIAKIDPQTDCPDDIIMLYAEMRRQMGVPIGSSELIEHEIIFGTMRPNPDYVEDAAPATATTAPKASAPVTATAARPTASVAPAASPQPVKGDTSNTVNAFARSFSSPAPAPVSAATGSSVTSSASAATFPAPATTSSTTPAIFASASGLAPTPATPSLFAAPSSTRSSLAPSSSDSQKPTSMPSAPKIDGSGFRPSAQAIADAQKTKGKAEESDSSDSEDEEQAALRAKLAAAPKMRTVYVPGQGFKNVPDDDSASAPAPAAPAPAASPAPASSLFGAAAKPAASSSLFGAPSTGANSSESSLASTPAAASPAPTSSLFGTAANPPASSSLFGVPASRSSSAGSSVFGTAPPMTSSTSSIFGGSTQPVPATQNIFGGLKPTSPKRKASADDSDSEDDSPAKKSKPSPPSAPTSGSLFGRVSTPTPSATGQNFTWQPNTPIQFGNSQPANGQNSETTAAAPATSSAPAASPAPTSSLFGAPAMATPSAPTSSLFGGPAAATPSAASQPATATVDGSADDEEGEPGEIFDLAQSNGGEEEETVVFEEKCRAFKLTTGWTSQANGPVRLLKHPVTGRARIVVRAEPSGNVVLNTLLKKELVYSMTTNSVQLMVPVEGGTASQWAIRVKREKLNEFFNLVQEIKN</sequence>
<dbReference type="GO" id="GO:0051028">
    <property type="term" value="P:mRNA transport"/>
    <property type="evidence" value="ECO:0007669"/>
    <property type="project" value="UniProtKB-KW"/>
</dbReference>
<feature type="compositionally biased region" description="Low complexity" evidence="8">
    <location>
        <begin position="60"/>
        <end position="71"/>
    </location>
</feature>
<gene>
    <name evidence="10" type="ORF">N7460_001550</name>
</gene>
<dbReference type="Gene3D" id="2.30.29.30">
    <property type="entry name" value="Pleckstrin-homology domain (PH domain)/Phosphotyrosine-binding domain (PTB)"/>
    <property type="match status" value="1"/>
</dbReference>
<feature type="compositionally biased region" description="Polar residues" evidence="8">
    <location>
        <begin position="168"/>
        <end position="201"/>
    </location>
</feature>
<accession>A0AAD6IJY9</accession>
<feature type="region of interest" description="Disordered" evidence="8">
    <location>
        <begin position="1"/>
        <end position="722"/>
    </location>
</feature>
<feature type="compositionally biased region" description="Polar residues" evidence="8">
    <location>
        <begin position="373"/>
        <end position="387"/>
    </location>
</feature>
<feature type="compositionally biased region" description="Acidic residues" evidence="8">
    <location>
        <begin position="1304"/>
        <end position="1314"/>
    </location>
</feature>
<dbReference type="PANTHER" id="PTHR38697:SF1">
    <property type="entry name" value="NUCLEAR PORE COMPLEX PROTEIN SIMILAR TO S. CEREVISIAE NUP2 (EUROFUNG)"/>
    <property type="match status" value="1"/>
</dbReference>
<dbReference type="InterPro" id="IPR025574">
    <property type="entry name" value="Nucleoporin_FG_rpt"/>
</dbReference>